<dbReference type="InterPro" id="IPR013328">
    <property type="entry name" value="6PGD_dom2"/>
</dbReference>
<dbReference type="Gene3D" id="1.10.1040.10">
    <property type="entry name" value="N-(1-d-carboxylethyl)-l-norvaline Dehydrogenase, domain 2"/>
    <property type="match status" value="1"/>
</dbReference>
<feature type="domain" description="6-phosphogluconate dehydrogenase C-terminal" evidence="10">
    <location>
        <begin position="171"/>
        <end position="459"/>
    </location>
</feature>
<dbReference type="PANTHER" id="PTHR11811">
    <property type="entry name" value="6-PHOSPHOGLUCONATE DEHYDROGENASE"/>
    <property type="match status" value="1"/>
</dbReference>
<keyword evidence="12" id="KW-1185">Reference proteome</keyword>
<comment type="catalytic activity">
    <reaction evidence="6">
        <text>6-phospho-D-gluconate + NADP(+) = D-ribulose 5-phosphate + CO2 + NADPH</text>
        <dbReference type="Rhea" id="RHEA:10116"/>
        <dbReference type="ChEBI" id="CHEBI:16526"/>
        <dbReference type="ChEBI" id="CHEBI:57783"/>
        <dbReference type="ChEBI" id="CHEBI:58121"/>
        <dbReference type="ChEBI" id="CHEBI:58349"/>
        <dbReference type="ChEBI" id="CHEBI:58759"/>
        <dbReference type="EC" id="1.1.1.44"/>
    </reaction>
</comment>
<feature type="binding site" evidence="9">
    <location>
        <begin position="8"/>
        <end position="13"/>
    </location>
    <ligand>
        <name>NADP(+)</name>
        <dbReference type="ChEBI" id="CHEBI:58349"/>
    </ligand>
</feature>
<feature type="binding site" description="in other chain" evidence="8">
    <location>
        <position position="183"/>
    </location>
    <ligand>
        <name>substrate</name>
        <note>ligand shared between dimeric partners</note>
    </ligand>
</feature>
<dbReference type="RefSeq" id="XP_007605146.1">
    <property type="nucleotide sequence ID" value="XM_007605084.1"/>
</dbReference>
<comment type="subunit">
    <text evidence="6">Homodimer.</text>
</comment>
<evidence type="ECO:0000313" key="11">
    <source>
        <dbReference type="EMBL" id="ELA41212.1"/>
    </source>
</evidence>
<dbReference type="HOGENOM" id="CLU_024540_4_1_1"/>
<evidence type="ECO:0000259" key="10">
    <source>
        <dbReference type="SMART" id="SM01350"/>
    </source>
</evidence>
<dbReference type="VEuPathDB" id="MicrosporidiaDB:VICG_01701"/>
<dbReference type="InterPro" id="IPR006113">
    <property type="entry name" value="6PGDH_Gnd/GntZ"/>
</dbReference>
<evidence type="ECO:0000313" key="12">
    <source>
        <dbReference type="Proteomes" id="UP000011082"/>
    </source>
</evidence>
<accession>L2GLQ4</accession>
<feature type="binding site" description="in other chain" evidence="8">
    <location>
        <begin position="121"/>
        <end position="123"/>
    </location>
    <ligand>
        <name>substrate</name>
        <note>ligand shared between dimeric partners</note>
    </ligand>
</feature>
<feature type="active site" description="Proton acceptor" evidence="7">
    <location>
        <position position="175"/>
    </location>
</feature>
<keyword evidence="5 6" id="KW-0570">Pentose shunt</keyword>
<feature type="binding site" description="in other chain" evidence="8">
    <location>
        <position position="98"/>
    </location>
    <ligand>
        <name>substrate</name>
        <note>ligand shared between dimeric partners</note>
    </ligand>
</feature>
<dbReference type="InterPro" id="IPR006183">
    <property type="entry name" value="Pgluconate_DH"/>
</dbReference>
<name>L2GLQ4_VITCO</name>
<dbReference type="InParanoid" id="L2GLQ4"/>
<dbReference type="Proteomes" id="UP000011082">
    <property type="component" value="Unassembled WGS sequence"/>
</dbReference>
<proteinExistence type="inferred from homology"/>
<dbReference type="GO" id="GO:0004616">
    <property type="term" value="F:phosphogluconate dehydrogenase (decarboxylating) activity"/>
    <property type="evidence" value="ECO:0007669"/>
    <property type="project" value="UniProtKB-EC"/>
</dbReference>
<dbReference type="SUPFAM" id="SSF48179">
    <property type="entry name" value="6-phosphogluconate dehydrogenase C-terminal domain-like"/>
    <property type="match status" value="1"/>
</dbReference>
<feature type="binding site" evidence="8">
    <location>
        <position position="444"/>
    </location>
    <ligand>
        <name>substrate</name>
        <note>ligand shared between dimeric partners</note>
    </ligand>
</feature>
<sequence>MSDVGVIGLGIMGKNLILNLVDRGYTVHVFNRTISKTAEIEKISSKILGFDNLNAFVSSLRSPRKILLIVSAGSPVEEYLRRLSELLNENDIVIDCGNSNYKDTIRRFHQYKFNFVGCGMSGGEQGARYGPSLMIGCKKDAYGQVRSILESISAKHNSNPCCKWLGNDGAGHFVKIVHNGIEYCEMQLLQELLNISPSHEFSLRIFESLHVGRCNGYLVEICEKILRTRNDSGIVLYQINDRAEQKGTGKMCVVAGVETDFDVSFIAQAVFSRYLSNAKDKRVKFNSKVKNMSCHKIIDQSKFSTATENRDVVDIDVFEKAFYLAKALCYIQGANLLMNSKLVHGWNYTISDICDVWRNGCILRCEFLDVLREISKNDIFEISDGFLAILDECLPSLKQLCLFCLENNVYSPLFNNCLTWLYGMNMKAGNGTLLQAMRDYFGGHGVVLINGEEVNIDWNE</sequence>
<feature type="active site" description="Proton donor" evidence="7">
    <location>
        <position position="182"/>
    </location>
</feature>
<dbReference type="GO" id="GO:0019521">
    <property type="term" value="P:D-gluconate metabolic process"/>
    <property type="evidence" value="ECO:0007669"/>
    <property type="project" value="UniProtKB-KW"/>
</dbReference>
<protein>
    <recommendedName>
        <fullName evidence="6">6-phosphogluconate dehydrogenase, decarboxylating</fullName>
        <ecNumber evidence="6">1.1.1.44</ecNumber>
    </recommendedName>
</protein>
<dbReference type="SMART" id="SM01350">
    <property type="entry name" value="6PGD"/>
    <property type="match status" value="1"/>
</dbReference>
<keyword evidence="4" id="KW-0311">Gluconate utilization</keyword>
<feature type="binding site" description="in other chain" evidence="8">
    <location>
        <begin position="178"/>
        <end position="179"/>
    </location>
    <ligand>
        <name>substrate</name>
        <note>ligand shared between dimeric partners</note>
    </ligand>
</feature>
<dbReference type="GeneID" id="19882411"/>
<evidence type="ECO:0000256" key="1">
    <source>
        <dbReference type="ARBA" id="ARBA00004874"/>
    </source>
</evidence>
<evidence type="ECO:0000256" key="6">
    <source>
        <dbReference type="PIRNR" id="PIRNR000109"/>
    </source>
</evidence>
<feature type="binding site" evidence="9">
    <location>
        <position position="98"/>
    </location>
    <ligand>
        <name>NADP(+)</name>
        <dbReference type="ChEBI" id="CHEBI:58349"/>
    </ligand>
</feature>
<dbReference type="FunCoup" id="L2GLQ4">
    <property type="interactions" value="123"/>
</dbReference>
<feature type="binding site" evidence="8">
    <location>
        <position position="438"/>
    </location>
    <ligand>
        <name>substrate</name>
        <note>ligand shared between dimeric partners</note>
    </ligand>
</feature>
<dbReference type="PIRSF" id="PIRSF000109">
    <property type="entry name" value="6PGD"/>
    <property type="match status" value="1"/>
</dbReference>
<reference evidence="12" key="1">
    <citation type="submission" date="2011-05" db="EMBL/GenBank/DDBJ databases">
        <title>The genome sequence of Vittaforma corneae strain ATCC 50505.</title>
        <authorList>
            <consortium name="The Broad Institute Genome Sequencing Platform"/>
            <person name="Cuomo C."/>
            <person name="Didier E."/>
            <person name="Bowers L."/>
            <person name="Young S.K."/>
            <person name="Zeng Q."/>
            <person name="Gargeya S."/>
            <person name="Fitzgerald M."/>
            <person name="Haas B."/>
            <person name="Abouelleil A."/>
            <person name="Alvarado L."/>
            <person name="Arachchi H.M."/>
            <person name="Berlin A."/>
            <person name="Chapman S.B."/>
            <person name="Gearin G."/>
            <person name="Goldberg J."/>
            <person name="Griggs A."/>
            <person name="Gujja S."/>
            <person name="Hansen M."/>
            <person name="Heiman D."/>
            <person name="Howarth C."/>
            <person name="Larimer J."/>
            <person name="Lui A."/>
            <person name="MacDonald P.J.P."/>
            <person name="McCowen C."/>
            <person name="Montmayeur A."/>
            <person name="Murphy C."/>
            <person name="Neiman D."/>
            <person name="Pearson M."/>
            <person name="Priest M."/>
            <person name="Roberts A."/>
            <person name="Saif S."/>
            <person name="Shea T."/>
            <person name="Sisk P."/>
            <person name="Stolte C."/>
            <person name="Sykes S."/>
            <person name="Wortman J."/>
            <person name="Nusbaum C."/>
            <person name="Birren B."/>
        </authorList>
    </citation>
    <scope>NUCLEOTIDE SEQUENCE [LARGE SCALE GENOMIC DNA]</scope>
    <source>
        <strain evidence="12">ATCC 50505</strain>
    </source>
</reference>
<dbReference type="AlphaFoldDB" id="L2GLQ4"/>
<evidence type="ECO:0000256" key="2">
    <source>
        <dbReference type="ARBA" id="ARBA00008419"/>
    </source>
</evidence>
<keyword evidence="6" id="KW-0521">NADP</keyword>
<dbReference type="GO" id="GO:0006098">
    <property type="term" value="P:pentose-phosphate shunt"/>
    <property type="evidence" value="ECO:0007669"/>
    <property type="project" value="UniProtKB-UniPathway"/>
</dbReference>
<feature type="binding site" description="in other chain" evidence="8">
    <location>
        <position position="246"/>
    </location>
    <ligand>
        <name>substrate</name>
        <note>ligand shared between dimeric partners</note>
    </ligand>
</feature>
<feature type="binding site" evidence="9">
    <location>
        <begin position="70"/>
        <end position="72"/>
    </location>
    <ligand>
        <name>NADP(+)</name>
        <dbReference type="ChEBI" id="CHEBI:58349"/>
    </ligand>
</feature>
<organism evidence="11 12">
    <name type="scientific">Vittaforma corneae (strain ATCC 50505)</name>
    <name type="common">Microsporidian parasite</name>
    <name type="synonym">Nosema corneum</name>
    <dbReference type="NCBI Taxonomy" id="993615"/>
    <lineage>
        <taxon>Eukaryota</taxon>
        <taxon>Fungi</taxon>
        <taxon>Fungi incertae sedis</taxon>
        <taxon>Microsporidia</taxon>
        <taxon>Nosematidae</taxon>
        <taxon>Vittaforma</taxon>
    </lineage>
</organism>
<evidence type="ECO:0000256" key="9">
    <source>
        <dbReference type="PIRSR" id="PIRSR000109-3"/>
    </source>
</evidence>
<dbReference type="InterPro" id="IPR008927">
    <property type="entry name" value="6-PGluconate_DH-like_C_sf"/>
</dbReference>
<gene>
    <name evidence="11" type="ORF">VICG_01701</name>
</gene>
<evidence type="ECO:0000256" key="5">
    <source>
        <dbReference type="ARBA" id="ARBA00023126"/>
    </source>
</evidence>
<dbReference type="Gene3D" id="3.40.50.720">
    <property type="entry name" value="NAD(P)-binding Rossmann-like Domain"/>
    <property type="match status" value="1"/>
</dbReference>
<comment type="similarity">
    <text evidence="2 6">Belongs to the 6-phosphogluconate dehydrogenase family.</text>
</comment>
<dbReference type="STRING" id="993615.L2GLQ4"/>
<dbReference type="OMA" id="CVTHVGP"/>
<dbReference type="PRINTS" id="PR00076">
    <property type="entry name" value="6PGDHDRGNASE"/>
</dbReference>
<dbReference type="SUPFAM" id="SSF51735">
    <property type="entry name" value="NAD(P)-binding Rossmann-fold domains"/>
    <property type="match status" value="1"/>
</dbReference>
<dbReference type="Pfam" id="PF03446">
    <property type="entry name" value="NAD_binding_2"/>
    <property type="match status" value="1"/>
</dbReference>
<dbReference type="InterPro" id="IPR006115">
    <property type="entry name" value="6PGDH_NADP-bd"/>
</dbReference>
<dbReference type="EMBL" id="JH370147">
    <property type="protein sequence ID" value="ELA41212.1"/>
    <property type="molecule type" value="Genomic_DNA"/>
</dbReference>
<comment type="pathway">
    <text evidence="1 6">Carbohydrate degradation; pentose phosphate pathway; D-ribulose 5-phosphate from D-glucose 6-phosphate (oxidative stage): step 3/3.</text>
</comment>
<evidence type="ECO:0000256" key="3">
    <source>
        <dbReference type="ARBA" id="ARBA00023002"/>
    </source>
</evidence>
<feature type="binding site" description="in other chain" evidence="8">
    <location>
        <position position="273"/>
    </location>
    <ligand>
        <name>substrate</name>
        <note>ligand shared between dimeric partners</note>
    </ligand>
</feature>
<evidence type="ECO:0000256" key="7">
    <source>
        <dbReference type="PIRSR" id="PIRSR000109-1"/>
    </source>
</evidence>
<dbReference type="Pfam" id="PF00393">
    <property type="entry name" value="6PGD"/>
    <property type="match status" value="1"/>
</dbReference>
<dbReference type="EC" id="1.1.1.44" evidence="6"/>
<dbReference type="UniPathway" id="UPA00115">
    <property type="reaction ID" value="UER00410"/>
</dbReference>
<dbReference type="OrthoDB" id="434986at2759"/>
<feature type="binding site" evidence="9">
    <location>
        <begin position="31"/>
        <end position="33"/>
    </location>
    <ligand>
        <name>NADP(+)</name>
        <dbReference type="ChEBI" id="CHEBI:58349"/>
    </ligand>
</feature>
<evidence type="ECO:0000256" key="4">
    <source>
        <dbReference type="ARBA" id="ARBA00023064"/>
    </source>
</evidence>
<evidence type="ECO:0000256" key="8">
    <source>
        <dbReference type="PIRSR" id="PIRSR000109-2"/>
    </source>
</evidence>
<dbReference type="InterPro" id="IPR036291">
    <property type="entry name" value="NAD(P)-bd_dom_sf"/>
</dbReference>
<keyword evidence="3 6" id="KW-0560">Oxidoreductase</keyword>
<dbReference type="InterPro" id="IPR006114">
    <property type="entry name" value="6PGDH_C"/>
</dbReference>
<dbReference type="GO" id="GO:0050661">
    <property type="term" value="F:NADP binding"/>
    <property type="evidence" value="ECO:0007669"/>
    <property type="project" value="InterPro"/>
</dbReference>
<comment type="function">
    <text evidence="6">Catalyzes the oxidative decarboxylation of 6-phosphogluconate to ribulose 5-phosphate and CO(2), with concomitant reduction of NADP to NADPH.</text>
</comment>